<dbReference type="AlphaFoldDB" id="A0A2T0LNA4"/>
<gene>
    <name evidence="1" type="ORF">B0I33_111151</name>
</gene>
<dbReference type="InterPro" id="IPR019587">
    <property type="entry name" value="Polyketide_cyclase/dehydratase"/>
</dbReference>
<dbReference type="SUPFAM" id="SSF55961">
    <property type="entry name" value="Bet v1-like"/>
    <property type="match status" value="1"/>
</dbReference>
<dbReference type="RefSeq" id="WP_106181300.1">
    <property type="nucleotide sequence ID" value="NZ_PVNH01000011.1"/>
</dbReference>
<name>A0A2T0LNA4_9PSEU</name>
<evidence type="ECO:0000313" key="1">
    <source>
        <dbReference type="EMBL" id="PRX44639.1"/>
    </source>
</evidence>
<keyword evidence="2" id="KW-1185">Reference proteome</keyword>
<evidence type="ECO:0000313" key="2">
    <source>
        <dbReference type="Proteomes" id="UP000238362"/>
    </source>
</evidence>
<dbReference type="Proteomes" id="UP000238362">
    <property type="component" value="Unassembled WGS sequence"/>
</dbReference>
<reference evidence="1 2" key="1">
    <citation type="submission" date="2018-03" db="EMBL/GenBank/DDBJ databases">
        <title>Genomic Encyclopedia of Type Strains, Phase III (KMG-III): the genomes of soil and plant-associated and newly described type strains.</title>
        <authorList>
            <person name="Whitman W."/>
        </authorList>
    </citation>
    <scope>NUCLEOTIDE SEQUENCE [LARGE SCALE GENOMIC DNA]</scope>
    <source>
        <strain evidence="1 2">CGMCC 4.7125</strain>
    </source>
</reference>
<dbReference type="CDD" id="cd07821">
    <property type="entry name" value="PYR_PYL_RCAR_like"/>
    <property type="match status" value="1"/>
</dbReference>
<dbReference type="EMBL" id="PVNH01000011">
    <property type="protein sequence ID" value="PRX44639.1"/>
    <property type="molecule type" value="Genomic_DNA"/>
</dbReference>
<dbReference type="OrthoDB" id="3213687at2"/>
<dbReference type="Gene3D" id="3.30.530.20">
    <property type="match status" value="1"/>
</dbReference>
<accession>A0A2T0LNA4</accession>
<proteinExistence type="predicted"/>
<organism evidence="1 2">
    <name type="scientific">Prauserella shujinwangii</name>
    <dbReference type="NCBI Taxonomy" id="1453103"/>
    <lineage>
        <taxon>Bacteria</taxon>
        <taxon>Bacillati</taxon>
        <taxon>Actinomycetota</taxon>
        <taxon>Actinomycetes</taxon>
        <taxon>Pseudonocardiales</taxon>
        <taxon>Pseudonocardiaceae</taxon>
        <taxon>Prauserella</taxon>
    </lineage>
</organism>
<sequence length="150" mass="16507">MAGKRYSFEVRRTSTAPPERLFRLETDGAGWSDWAKPVIVVSGWERLGTPEPGGVGAIRKVGAWPLLMREETVEYEPGRRHVYTFAGAPEPVGDYRAEVLFTPTDSGGTELCWRGSFTAKIPGSGPLARVLLEGAIRYLSARLVRAAERT</sequence>
<dbReference type="InterPro" id="IPR023393">
    <property type="entry name" value="START-like_dom_sf"/>
</dbReference>
<protein>
    <submittedName>
        <fullName evidence="1">Polyketide cyclase/dehydrase/lipid transport protein</fullName>
    </submittedName>
</protein>
<dbReference type="Pfam" id="PF10604">
    <property type="entry name" value="Polyketide_cyc2"/>
    <property type="match status" value="1"/>
</dbReference>
<comment type="caution">
    <text evidence="1">The sequence shown here is derived from an EMBL/GenBank/DDBJ whole genome shotgun (WGS) entry which is preliminary data.</text>
</comment>